<accession>A0ABC9N6Y0</accession>
<dbReference type="AlphaFoldDB" id="A0ABC9N6Y0"/>
<reference evidence="1" key="2">
    <citation type="submission" date="2013-11" db="EMBL/GenBank/DDBJ databases">
        <title>Draft genome sequence of Bacteroides uniformis (ATCC 8492).</title>
        <authorList>
            <person name="Sudarsanam P."/>
            <person name="Ley R."/>
            <person name="Guruge J."/>
            <person name="Turnbaugh P.J."/>
            <person name="Mahowald M."/>
            <person name="Liep D."/>
            <person name="Gordon J."/>
        </authorList>
    </citation>
    <scope>NUCLEOTIDE SEQUENCE</scope>
    <source>
        <strain evidence="1">ATCC 8492</strain>
    </source>
</reference>
<gene>
    <name evidence="1" type="ORF">BACUNI_04004</name>
</gene>
<evidence type="ECO:0000313" key="1">
    <source>
        <dbReference type="EMBL" id="EDO52390.1"/>
    </source>
</evidence>
<organism evidence="1 2">
    <name type="scientific">Bacteroides uniformis (strain ATCC 8492 / DSM 6597 / CCUG 4942 / CIP 103695 / JCM 5828 / KCTC 5204 / NCTC 13054 / VPI 0061)</name>
    <dbReference type="NCBI Taxonomy" id="411479"/>
    <lineage>
        <taxon>Bacteria</taxon>
        <taxon>Pseudomonadati</taxon>
        <taxon>Bacteroidota</taxon>
        <taxon>Bacteroidia</taxon>
        <taxon>Bacteroidales</taxon>
        <taxon>Bacteroidaceae</taxon>
        <taxon>Bacteroides</taxon>
    </lineage>
</organism>
<comment type="caution">
    <text evidence="1">The sequence shown here is derived from an EMBL/GenBank/DDBJ whole genome shotgun (WGS) entry which is preliminary data.</text>
</comment>
<reference evidence="1" key="1">
    <citation type="submission" date="2007-06" db="EMBL/GenBank/DDBJ databases">
        <authorList>
            <person name="Fulton L."/>
            <person name="Clifton S."/>
            <person name="Fulton B."/>
            <person name="Xu J."/>
            <person name="Minx P."/>
            <person name="Pepin K.H."/>
            <person name="Johnson M."/>
            <person name="Thiruvilangam P."/>
            <person name="Bhonagiri V."/>
            <person name="Nash W.E."/>
            <person name="Mardis E.R."/>
            <person name="Wilson R.K."/>
        </authorList>
    </citation>
    <scope>NUCLEOTIDE SEQUENCE [LARGE SCALE GENOMIC DNA]</scope>
    <source>
        <strain evidence="1">ATCC 8492</strain>
    </source>
</reference>
<dbReference type="EMBL" id="AAYH02000048">
    <property type="protein sequence ID" value="EDO52390.1"/>
    <property type="molecule type" value="Genomic_DNA"/>
</dbReference>
<sequence>MTFIVCGKNHHSPFRSVLRRDYKKGGNPFRISSFFSL</sequence>
<dbReference type="Proteomes" id="UP000004110">
    <property type="component" value="Unassembled WGS sequence"/>
</dbReference>
<name>A0ABC9N6Y0_BACUC</name>
<evidence type="ECO:0000313" key="2">
    <source>
        <dbReference type="Proteomes" id="UP000004110"/>
    </source>
</evidence>
<proteinExistence type="predicted"/>
<protein>
    <submittedName>
        <fullName evidence="1">Uncharacterized protein</fullName>
    </submittedName>
</protein>
<keyword evidence="2" id="KW-1185">Reference proteome</keyword>